<geneLocation type="plasmid" evidence="6">
    <name>pRS241c</name>
</geneLocation>
<dbReference type="SUPFAM" id="SSF46894">
    <property type="entry name" value="C-terminal effector domain of the bipartite response regulators"/>
    <property type="match status" value="1"/>
</dbReference>
<keyword evidence="1" id="KW-0805">Transcription regulation</keyword>
<sequence>MSPASDKEVKTLSELAPAGFYIGLRIHFVAPEVEINHFPAPLTSRYVARGMALKDPLLQWTFMNCGKSRWSALPAEDPAGVMVEYGQHGLTYGCVISILSLSDGYVRTVGIFGRADREYTDEEMLRIEKLLLGMHRRRTAPRLTTSQIEALRLLADGYRYKRIAHILGITESAVKARLKSAVSQTGARTPVQALQIAMNAGLLSQGVLSATGR</sequence>
<dbReference type="GO" id="GO:0006355">
    <property type="term" value="P:regulation of DNA-templated transcription"/>
    <property type="evidence" value="ECO:0007669"/>
    <property type="project" value="InterPro"/>
</dbReference>
<dbReference type="Proteomes" id="UP000002703">
    <property type="component" value="Plasmid C"/>
</dbReference>
<evidence type="ECO:0000313" key="5">
    <source>
        <dbReference type="EMBL" id="ABA81606.1"/>
    </source>
</evidence>
<dbReference type="InterPro" id="IPR036388">
    <property type="entry name" value="WH-like_DNA-bd_sf"/>
</dbReference>
<dbReference type="SUPFAM" id="SSF75516">
    <property type="entry name" value="Pheromone-binding domain of LuxR-like quorum-sensing transcription factors"/>
    <property type="match status" value="1"/>
</dbReference>
<dbReference type="Pfam" id="PF03472">
    <property type="entry name" value="Autoind_bind"/>
    <property type="match status" value="1"/>
</dbReference>
<dbReference type="EMBL" id="CP000146">
    <property type="protein sequence ID" value="ABA81606.1"/>
    <property type="molecule type" value="Genomic_DNA"/>
</dbReference>
<dbReference type="InterPro" id="IPR005143">
    <property type="entry name" value="TF_LuxR_autoind-bd_dom"/>
</dbReference>
<evidence type="ECO:0000256" key="1">
    <source>
        <dbReference type="ARBA" id="ARBA00023015"/>
    </source>
</evidence>
<name>Q3IV28_CERS4</name>
<dbReference type="OrthoDB" id="7826109at2"/>
<dbReference type="Gene3D" id="3.30.450.80">
    <property type="entry name" value="Transcription factor LuxR-like, autoinducer-binding domain"/>
    <property type="match status" value="1"/>
</dbReference>
<dbReference type="InterPro" id="IPR016032">
    <property type="entry name" value="Sig_transdc_resp-reg_C-effctor"/>
</dbReference>
<dbReference type="KEGG" id="rsp:RSP_7381"/>
<keyword evidence="6" id="KW-1185">Reference proteome</keyword>
<keyword evidence="5" id="KW-0614">Plasmid</keyword>
<dbReference type="PhylomeDB" id="Q3IV28"/>
<dbReference type="GeneID" id="3711826"/>
<keyword evidence="3" id="KW-0804">Transcription</keyword>
<organism evidence="5 6">
    <name type="scientific">Cereibacter sphaeroides (strain ATCC 17023 / DSM 158 / JCM 6121 / CCUG 31486 / LMG 2827 / NBRC 12203 / NCIMB 8253 / ATH 2.4.1.)</name>
    <name type="common">Rhodobacter sphaeroides</name>
    <dbReference type="NCBI Taxonomy" id="272943"/>
    <lineage>
        <taxon>Bacteria</taxon>
        <taxon>Pseudomonadati</taxon>
        <taxon>Pseudomonadota</taxon>
        <taxon>Alphaproteobacteria</taxon>
        <taxon>Rhodobacterales</taxon>
        <taxon>Paracoccaceae</taxon>
        <taxon>Cereibacter</taxon>
    </lineage>
</organism>
<accession>Q3IV28</accession>
<feature type="domain" description="HTH luxR-type" evidence="4">
    <location>
        <begin position="136"/>
        <end position="201"/>
    </location>
</feature>
<keyword evidence="2 5" id="KW-0238">DNA-binding</keyword>
<dbReference type="InterPro" id="IPR036693">
    <property type="entry name" value="TF_LuxR_autoind-bd_dom_sf"/>
</dbReference>
<dbReference type="Gene3D" id="1.10.10.10">
    <property type="entry name" value="Winged helix-like DNA-binding domain superfamily/Winged helix DNA-binding domain"/>
    <property type="match status" value="1"/>
</dbReference>
<dbReference type="PATRIC" id="fig|272943.9.peg.196"/>
<proteinExistence type="predicted"/>
<dbReference type="AlphaFoldDB" id="Q3IV28"/>
<evidence type="ECO:0000256" key="2">
    <source>
        <dbReference type="ARBA" id="ARBA00023125"/>
    </source>
</evidence>
<dbReference type="EnsemblBacteria" id="ABA81606">
    <property type="protein sequence ID" value="ABA81606"/>
    <property type="gene ID" value="RSP_7381"/>
</dbReference>
<protein>
    <submittedName>
        <fullName evidence="5">DNA-binding HTH domain-containing proteins</fullName>
    </submittedName>
</protein>
<gene>
    <name evidence="5" type="ORF">RSP_7381</name>
</gene>
<dbReference type="SMART" id="SM00421">
    <property type="entry name" value="HTH_LUXR"/>
    <property type="match status" value="1"/>
</dbReference>
<evidence type="ECO:0000256" key="3">
    <source>
        <dbReference type="ARBA" id="ARBA00023163"/>
    </source>
</evidence>
<dbReference type="GO" id="GO:0003677">
    <property type="term" value="F:DNA binding"/>
    <property type="evidence" value="ECO:0007669"/>
    <property type="project" value="UniProtKB-KW"/>
</dbReference>
<evidence type="ECO:0000259" key="4">
    <source>
        <dbReference type="PROSITE" id="PS50043"/>
    </source>
</evidence>
<dbReference type="InterPro" id="IPR000792">
    <property type="entry name" value="Tscrpt_reg_LuxR_C"/>
</dbReference>
<dbReference type="RefSeq" id="WP_011331413.1">
    <property type="nucleotide sequence ID" value="NC_007489.1"/>
</dbReference>
<evidence type="ECO:0000313" key="6">
    <source>
        <dbReference type="Proteomes" id="UP000002703"/>
    </source>
</evidence>
<reference evidence="6" key="1">
    <citation type="submission" date="2005-09" db="EMBL/GenBank/DDBJ databases">
        <title>Complete sequence of plasmid C of Rhodobacter sphaeroides 2.4.1.</title>
        <authorList>
            <person name="Copeland A."/>
            <person name="Lucas S."/>
            <person name="Lapidus A."/>
            <person name="Barry K."/>
            <person name="Detter J.C."/>
            <person name="Glavina T."/>
            <person name="Hammon N."/>
            <person name="Israni S."/>
            <person name="Pitluck S."/>
            <person name="Richardson P."/>
            <person name="Mackenzie C."/>
            <person name="Choudhary M."/>
            <person name="Larimer F."/>
            <person name="Hauser L.J."/>
            <person name="Land M."/>
            <person name="Donohue T.J."/>
            <person name="Kaplan S."/>
        </authorList>
    </citation>
    <scope>NUCLEOTIDE SEQUENCE [LARGE SCALE GENOMIC DNA]</scope>
    <source>
        <strain evidence="6">ATCC 17023 / DSM 158 / JCM 6121 / CCUG 31486 / LMG 2827 / NBRC 12203 / NCIMB 8253 / ATH 2.4.1.</strain>
        <plasmid evidence="6">pRS241c</plasmid>
    </source>
</reference>
<dbReference type="PROSITE" id="PS50043">
    <property type="entry name" value="HTH_LUXR_2"/>
    <property type="match status" value="1"/>
</dbReference>